<dbReference type="AlphaFoldDB" id="A0A914Y3Z1"/>
<organism evidence="3 4">
    <name type="scientific">Panagrolaimus superbus</name>
    <dbReference type="NCBI Taxonomy" id="310955"/>
    <lineage>
        <taxon>Eukaryota</taxon>
        <taxon>Metazoa</taxon>
        <taxon>Ecdysozoa</taxon>
        <taxon>Nematoda</taxon>
        <taxon>Chromadorea</taxon>
        <taxon>Rhabditida</taxon>
        <taxon>Tylenchina</taxon>
        <taxon>Panagrolaimomorpha</taxon>
        <taxon>Panagrolaimoidea</taxon>
        <taxon>Panagrolaimidae</taxon>
        <taxon>Panagrolaimus</taxon>
    </lineage>
</organism>
<feature type="region of interest" description="Disordered" evidence="1">
    <location>
        <begin position="1"/>
        <end position="24"/>
    </location>
</feature>
<dbReference type="GO" id="GO:0000978">
    <property type="term" value="F:RNA polymerase II cis-regulatory region sequence-specific DNA binding"/>
    <property type="evidence" value="ECO:0007669"/>
    <property type="project" value="TreeGrafter"/>
</dbReference>
<evidence type="ECO:0000256" key="1">
    <source>
        <dbReference type="SAM" id="MobiDB-lite"/>
    </source>
</evidence>
<dbReference type="PANTHER" id="PTHR11037:SF20">
    <property type="entry name" value="PROTEIN GRAINYHEAD"/>
    <property type="match status" value="1"/>
</dbReference>
<accession>A0A914Y3Z1</accession>
<name>A0A914Y3Z1_9BILA</name>
<dbReference type="GO" id="GO:0005634">
    <property type="term" value="C:nucleus"/>
    <property type="evidence" value="ECO:0007669"/>
    <property type="project" value="TreeGrafter"/>
</dbReference>
<dbReference type="Pfam" id="PF25416">
    <property type="entry name" value="GRHL1_C"/>
    <property type="match status" value="1"/>
</dbReference>
<sequence>MLHENRRDEKRKGGRKKSDGEYHEQCERSEFYHMSDLDKPVALFVPSDDFDTRFFDGSTIPFDPLSDLEPSPPKRSRTAADRGEFNNDDEDIVDVEFGEFNQLSRILMIYVRKNDEQIYTPLHLVPPSLSGLAHAIGEKFNIDSDKIKGFFKQCAKGVTVKIDDDMIKHYCNQDTFIINIDQAGDDPTCCTVTLCELIIPNNSHSQQQQQQYVVSSSSHTPNS</sequence>
<protein>
    <recommendedName>
        <fullName evidence="2">GRHL1/CP2 C-terminal domain-containing protein</fullName>
    </recommendedName>
</protein>
<dbReference type="PANTHER" id="PTHR11037">
    <property type="entry name" value="TRANSCRIPTION FACTOR CP2"/>
    <property type="match status" value="1"/>
</dbReference>
<dbReference type="GO" id="GO:0001228">
    <property type="term" value="F:DNA-binding transcription activator activity, RNA polymerase II-specific"/>
    <property type="evidence" value="ECO:0007669"/>
    <property type="project" value="TreeGrafter"/>
</dbReference>
<evidence type="ECO:0000259" key="2">
    <source>
        <dbReference type="Pfam" id="PF25416"/>
    </source>
</evidence>
<evidence type="ECO:0000313" key="3">
    <source>
        <dbReference type="Proteomes" id="UP000887577"/>
    </source>
</evidence>
<feature type="domain" description="GRHL1/CP2 C-terminal" evidence="2">
    <location>
        <begin position="107"/>
        <end position="196"/>
    </location>
</feature>
<proteinExistence type="predicted"/>
<dbReference type="InterPro" id="IPR057520">
    <property type="entry name" value="GRHL1/CP2_C"/>
</dbReference>
<reference evidence="4" key="1">
    <citation type="submission" date="2022-11" db="UniProtKB">
        <authorList>
            <consortium name="WormBaseParasite"/>
        </authorList>
    </citation>
    <scope>IDENTIFICATION</scope>
</reference>
<feature type="region of interest" description="Disordered" evidence="1">
    <location>
        <begin position="63"/>
        <end position="85"/>
    </location>
</feature>
<keyword evidence="3" id="KW-1185">Reference proteome</keyword>
<dbReference type="InterPro" id="IPR040167">
    <property type="entry name" value="TF_CP2-like"/>
</dbReference>
<dbReference type="WBParaSite" id="PSU_v2.g13497.t1">
    <property type="protein sequence ID" value="PSU_v2.g13497.t1"/>
    <property type="gene ID" value="PSU_v2.g13497"/>
</dbReference>
<evidence type="ECO:0000313" key="4">
    <source>
        <dbReference type="WBParaSite" id="PSU_v2.g13497.t1"/>
    </source>
</evidence>
<dbReference type="Proteomes" id="UP000887577">
    <property type="component" value="Unplaced"/>
</dbReference>